<name>A0AAV0E296_9ASTE</name>
<evidence type="ECO:0000256" key="1">
    <source>
        <dbReference type="SAM" id="MobiDB-lite"/>
    </source>
</evidence>
<keyword evidence="3" id="KW-1185">Reference proteome</keyword>
<gene>
    <name evidence="2" type="ORF">CEPIT_LOCUS20979</name>
</gene>
<evidence type="ECO:0000313" key="3">
    <source>
        <dbReference type="Proteomes" id="UP001152523"/>
    </source>
</evidence>
<proteinExistence type="predicted"/>
<dbReference type="Proteomes" id="UP001152523">
    <property type="component" value="Unassembled WGS sequence"/>
</dbReference>
<feature type="region of interest" description="Disordered" evidence="1">
    <location>
        <begin position="1"/>
        <end position="90"/>
    </location>
</feature>
<organism evidence="2 3">
    <name type="scientific">Cuscuta epithymum</name>
    <dbReference type="NCBI Taxonomy" id="186058"/>
    <lineage>
        <taxon>Eukaryota</taxon>
        <taxon>Viridiplantae</taxon>
        <taxon>Streptophyta</taxon>
        <taxon>Embryophyta</taxon>
        <taxon>Tracheophyta</taxon>
        <taxon>Spermatophyta</taxon>
        <taxon>Magnoliopsida</taxon>
        <taxon>eudicotyledons</taxon>
        <taxon>Gunneridae</taxon>
        <taxon>Pentapetalae</taxon>
        <taxon>asterids</taxon>
        <taxon>lamiids</taxon>
        <taxon>Solanales</taxon>
        <taxon>Convolvulaceae</taxon>
        <taxon>Cuscuteae</taxon>
        <taxon>Cuscuta</taxon>
        <taxon>Cuscuta subgen. Cuscuta</taxon>
    </lineage>
</organism>
<dbReference type="AlphaFoldDB" id="A0AAV0E296"/>
<feature type="compositionally biased region" description="Basic and acidic residues" evidence="1">
    <location>
        <begin position="1"/>
        <end position="36"/>
    </location>
</feature>
<feature type="compositionally biased region" description="Basic and acidic residues" evidence="1">
    <location>
        <begin position="49"/>
        <end position="68"/>
    </location>
</feature>
<dbReference type="EMBL" id="CAMAPF010000235">
    <property type="protein sequence ID" value="CAH9115169.1"/>
    <property type="molecule type" value="Genomic_DNA"/>
</dbReference>
<comment type="caution">
    <text evidence="2">The sequence shown here is derived from an EMBL/GenBank/DDBJ whole genome shotgun (WGS) entry which is preliminary data.</text>
</comment>
<evidence type="ECO:0000313" key="2">
    <source>
        <dbReference type="EMBL" id="CAH9115169.1"/>
    </source>
</evidence>
<reference evidence="2" key="1">
    <citation type="submission" date="2022-07" db="EMBL/GenBank/DDBJ databases">
        <authorList>
            <person name="Macas J."/>
            <person name="Novak P."/>
            <person name="Neumann P."/>
        </authorList>
    </citation>
    <scope>NUCLEOTIDE SEQUENCE</scope>
</reference>
<sequence length="90" mass="10593">MTRDGRWRTNEAHEKYTSTEARARRTQEANNIDDRRIPKKASSSDVSDEQARRSVRKQEECYRKEGDKNASCYKKQGKRSSASHERETRT</sequence>
<protein>
    <submittedName>
        <fullName evidence="2">Uncharacterized protein</fullName>
    </submittedName>
</protein>
<accession>A0AAV0E296</accession>